<evidence type="ECO:0000313" key="4">
    <source>
        <dbReference type="Proteomes" id="UP001369086"/>
    </source>
</evidence>
<feature type="chain" id="PRO_5047012642" evidence="2">
    <location>
        <begin position="30"/>
        <end position="223"/>
    </location>
</feature>
<reference evidence="3 4" key="1">
    <citation type="submission" date="2021-05" db="EMBL/GenBank/DDBJ databases">
        <authorList>
            <person name="Zahm M."/>
            <person name="Klopp C."/>
            <person name="Cabau C."/>
            <person name="Kuhl H."/>
            <person name="Suciu R."/>
            <person name="Ciorpac M."/>
            <person name="Holostenco D."/>
            <person name="Gessner J."/>
            <person name="Wuertz S."/>
            <person name="Hohne C."/>
            <person name="Stock M."/>
            <person name="Gislard M."/>
            <person name="Lluch J."/>
            <person name="Milhes M."/>
            <person name="Lampietro C."/>
            <person name="Lopez Roques C."/>
            <person name="Donnadieu C."/>
            <person name="Du K."/>
            <person name="Schartl M."/>
            <person name="Guiguen Y."/>
        </authorList>
    </citation>
    <scope>NUCLEOTIDE SEQUENCE [LARGE SCALE GENOMIC DNA]</scope>
    <source>
        <strain evidence="3">Hh-F2</strain>
        <tissue evidence="3">Blood</tissue>
    </source>
</reference>
<feature type="compositionally biased region" description="Basic and acidic residues" evidence="1">
    <location>
        <begin position="51"/>
        <end position="63"/>
    </location>
</feature>
<feature type="compositionally biased region" description="Polar residues" evidence="1">
    <location>
        <begin position="67"/>
        <end position="90"/>
    </location>
</feature>
<dbReference type="Proteomes" id="UP001369086">
    <property type="component" value="Unassembled WGS sequence"/>
</dbReference>
<keyword evidence="4" id="KW-1185">Reference proteome</keyword>
<gene>
    <name evidence="3" type="ORF">HHUSO_G7545</name>
</gene>
<evidence type="ECO:0000256" key="1">
    <source>
        <dbReference type="SAM" id="MobiDB-lite"/>
    </source>
</evidence>
<feature type="region of interest" description="Disordered" evidence="1">
    <location>
        <begin position="50"/>
        <end position="94"/>
    </location>
</feature>
<feature type="signal peptide" evidence="2">
    <location>
        <begin position="1"/>
        <end position="29"/>
    </location>
</feature>
<organism evidence="3 4">
    <name type="scientific">Huso huso</name>
    <name type="common">Beluga</name>
    <name type="synonym">Acipenser huso</name>
    <dbReference type="NCBI Taxonomy" id="61971"/>
    <lineage>
        <taxon>Eukaryota</taxon>
        <taxon>Metazoa</taxon>
        <taxon>Chordata</taxon>
        <taxon>Craniata</taxon>
        <taxon>Vertebrata</taxon>
        <taxon>Euteleostomi</taxon>
        <taxon>Actinopterygii</taxon>
        <taxon>Chondrostei</taxon>
        <taxon>Acipenseriformes</taxon>
        <taxon>Acipenseridae</taxon>
        <taxon>Huso</taxon>
    </lineage>
</organism>
<protein>
    <submittedName>
        <fullName evidence="3">Uncharacterized protein</fullName>
    </submittedName>
</protein>
<evidence type="ECO:0000256" key="2">
    <source>
        <dbReference type="SAM" id="SignalP"/>
    </source>
</evidence>
<comment type="caution">
    <text evidence="3">The sequence shown here is derived from an EMBL/GenBank/DDBJ whole genome shotgun (WGS) entry which is preliminary data.</text>
</comment>
<dbReference type="EMBL" id="JAHFZB010000006">
    <property type="protein sequence ID" value="KAK6488664.1"/>
    <property type="molecule type" value="Genomic_DNA"/>
</dbReference>
<sequence>MYEFYRVIMLQCWVLCLVLGMCLVHNSLSQSGEDETEMGSGEPFAVFYSSHTREQEKEPRKAVTLEPKSSSDQCSVTFHTTRQPGSSSPCSARKDQRVSWEEELSYLNKIAHSNKVLMESLIYTASSQVGEEKYQEVISEAIVGIREDNLKFDGVVKKVLDEFEMQLEGDLDGAEKVKEEYLIIQQMLRSTERIAKKLESASQDLYSSLTKLSDKSPSFSIHN</sequence>
<evidence type="ECO:0000313" key="3">
    <source>
        <dbReference type="EMBL" id="KAK6488664.1"/>
    </source>
</evidence>
<keyword evidence="2" id="KW-0732">Signal</keyword>
<accession>A0ABR0ZV11</accession>
<proteinExistence type="predicted"/>
<name>A0ABR0ZV11_HUSHU</name>